<feature type="domain" description="TCP" evidence="8">
    <location>
        <begin position="78"/>
        <end position="136"/>
    </location>
</feature>
<evidence type="ECO:0000256" key="3">
    <source>
        <dbReference type="ARBA" id="ARBA00023015"/>
    </source>
</evidence>
<feature type="compositionally biased region" description="Basic residues" evidence="7">
    <location>
        <begin position="71"/>
        <end position="84"/>
    </location>
</feature>
<evidence type="ECO:0000256" key="7">
    <source>
        <dbReference type="SAM" id="MobiDB-lite"/>
    </source>
</evidence>
<dbReference type="InterPro" id="IPR017887">
    <property type="entry name" value="TF_TCP_subgr"/>
</dbReference>
<evidence type="ECO:0000256" key="4">
    <source>
        <dbReference type="ARBA" id="ARBA00023125"/>
    </source>
</evidence>
<accession>A0A6J1GZV4</accession>
<dbReference type="GO" id="GO:0003700">
    <property type="term" value="F:DNA-binding transcription factor activity"/>
    <property type="evidence" value="ECO:0007669"/>
    <property type="project" value="InterPro"/>
</dbReference>
<dbReference type="Pfam" id="PF03634">
    <property type="entry name" value="TCP"/>
    <property type="match status" value="1"/>
</dbReference>
<dbReference type="PANTHER" id="PTHR31072">
    <property type="entry name" value="TRANSCRIPTION FACTOR TCP4-RELATED"/>
    <property type="match status" value="1"/>
</dbReference>
<evidence type="ECO:0000256" key="6">
    <source>
        <dbReference type="ARBA" id="ARBA00023242"/>
    </source>
</evidence>
<dbReference type="GO" id="GO:2000032">
    <property type="term" value="P:regulation of secondary shoot formation"/>
    <property type="evidence" value="ECO:0007669"/>
    <property type="project" value="TreeGrafter"/>
</dbReference>
<dbReference type="RefSeq" id="XP_022957318.1">
    <property type="nucleotide sequence ID" value="XM_023101550.1"/>
</dbReference>
<evidence type="ECO:0000313" key="10">
    <source>
        <dbReference type="Proteomes" id="UP000504609"/>
    </source>
</evidence>
<evidence type="ECO:0000259" key="8">
    <source>
        <dbReference type="PROSITE" id="PS51369"/>
    </source>
</evidence>
<gene>
    <name evidence="11" type="primary">LOC111458752</name>
</gene>
<feature type="region of interest" description="Disordered" evidence="7">
    <location>
        <begin position="52"/>
        <end position="92"/>
    </location>
</feature>
<keyword evidence="4" id="KW-0238">DNA-binding</keyword>
<name>A0A6J1GZV4_CUCMO</name>
<keyword evidence="2" id="KW-0217">Developmental protein</keyword>
<evidence type="ECO:0000256" key="5">
    <source>
        <dbReference type="ARBA" id="ARBA00023163"/>
    </source>
</evidence>
<dbReference type="GeneID" id="111458752"/>
<keyword evidence="5" id="KW-0804">Transcription</keyword>
<keyword evidence="6" id="KW-0539">Nucleus</keyword>
<dbReference type="GO" id="GO:0005634">
    <property type="term" value="C:nucleus"/>
    <property type="evidence" value="ECO:0007669"/>
    <property type="project" value="UniProtKB-SubCell"/>
</dbReference>
<sequence length="312" mass="35286">MLASSIDNSIQIHDERFQQTIDCYNFNPFLDDHDFIFGHILYPEIGLGSANNTSNDTTTAHKASSQDNPISRKRSSGAKDRHSKICTSKGPRDRRMRLSLEIARRFFDLQDMLGFDKASKTVEWLFTKSRSAIKELREKFLLEANSSESTLVTNVSLYHDHDHDQEVPRGKKRRKLRIVDKESRFKARARARARTKAKLIRARFEISKSNFEGNPVGVCKMEDVIEESSTKSKSVANFPQNLGSKAKNSASLISNHCYDKRVSKESCSEIHLLPCSSMDMGTLSLDTMRASPAGLKLSELDEVDGVLIFYGE</sequence>
<dbReference type="PROSITE" id="PS51370">
    <property type="entry name" value="R"/>
    <property type="match status" value="1"/>
</dbReference>
<dbReference type="Proteomes" id="UP000504609">
    <property type="component" value="Unplaced"/>
</dbReference>
<proteinExistence type="predicted"/>
<dbReference type="PANTHER" id="PTHR31072:SF226">
    <property type="entry name" value="TRANSCRIPTION FACTOR TCP18"/>
    <property type="match status" value="1"/>
</dbReference>
<comment type="subcellular location">
    <subcellularLocation>
        <location evidence="1">Nucleus</location>
    </subcellularLocation>
</comment>
<dbReference type="KEGG" id="cmos:111458752"/>
<evidence type="ECO:0000256" key="1">
    <source>
        <dbReference type="ARBA" id="ARBA00004123"/>
    </source>
</evidence>
<protein>
    <submittedName>
        <fullName evidence="11">Transcription factor CYCLOIDEA-like</fullName>
    </submittedName>
</protein>
<dbReference type="InterPro" id="IPR017888">
    <property type="entry name" value="CYC/TB1_R_domain"/>
</dbReference>
<dbReference type="PROSITE" id="PS51369">
    <property type="entry name" value="TCP"/>
    <property type="match status" value="1"/>
</dbReference>
<dbReference type="InterPro" id="IPR005333">
    <property type="entry name" value="Transcription_factor_TCP"/>
</dbReference>
<reference evidence="11" key="1">
    <citation type="submission" date="2025-08" db="UniProtKB">
        <authorList>
            <consortium name="RefSeq"/>
        </authorList>
    </citation>
    <scope>IDENTIFICATION</scope>
    <source>
        <tissue evidence="11">Young leaves</tissue>
    </source>
</reference>
<evidence type="ECO:0000256" key="2">
    <source>
        <dbReference type="ARBA" id="ARBA00022473"/>
    </source>
</evidence>
<keyword evidence="3" id="KW-0805">Transcription regulation</keyword>
<dbReference type="AlphaFoldDB" id="A0A6J1GZV4"/>
<feature type="domain" description="R" evidence="9">
    <location>
        <begin position="181"/>
        <end position="198"/>
    </location>
</feature>
<organism evidence="10 11">
    <name type="scientific">Cucurbita moschata</name>
    <name type="common">Winter crookneck squash</name>
    <name type="synonym">Cucurbita pepo var. moschata</name>
    <dbReference type="NCBI Taxonomy" id="3662"/>
    <lineage>
        <taxon>Eukaryota</taxon>
        <taxon>Viridiplantae</taxon>
        <taxon>Streptophyta</taxon>
        <taxon>Embryophyta</taxon>
        <taxon>Tracheophyta</taxon>
        <taxon>Spermatophyta</taxon>
        <taxon>Magnoliopsida</taxon>
        <taxon>eudicotyledons</taxon>
        <taxon>Gunneridae</taxon>
        <taxon>Pentapetalae</taxon>
        <taxon>rosids</taxon>
        <taxon>fabids</taxon>
        <taxon>Cucurbitales</taxon>
        <taxon>Cucurbitaceae</taxon>
        <taxon>Cucurbiteae</taxon>
        <taxon>Cucurbita</taxon>
    </lineage>
</organism>
<keyword evidence="10" id="KW-1185">Reference proteome</keyword>
<dbReference type="GO" id="GO:0043565">
    <property type="term" value="F:sequence-specific DNA binding"/>
    <property type="evidence" value="ECO:0007669"/>
    <property type="project" value="TreeGrafter"/>
</dbReference>
<evidence type="ECO:0000259" key="9">
    <source>
        <dbReference type="PROSITE" id="PS51370"/>
    </source>
</evidence>
<evidence type="ECO:0000313" key="11">
    <source>
        <dbReference type="RefSeq" id="XP_022957318.1"/>
    </source>
</evidence>